<evidence type="ECO:0000256" key="1">
    <source>
        <dbReference type="SAM" id="Phobius"/>
    </source>
</evidence>
<dbReference type="InterPro" id="IPR029062">
    <property type="entry name" value="Class_I_gatase-like"/>
</dbReference>
<keyword evidence="1" id="KW-1133">Transmembrane helix</keyword>
<dbReference type="PANTHER" id="PTHR37947:SF1">
    <property type="entry name" value="BLL2462 PROTEIN"/>
    <property type="match status" value="1"/>
</dbReference>
<organism evidence="3">
    <name type="scientific">marine metagenome</name>
    <dbReference type="NCBI Taxonomy" id="408172"/>
    <lineage>
        <taxon>unclassified sequences</taxon>
        <taxon>metagenomes</taxon>
        <taxon>ecological metagenomes</taxon>
    </lineage>
</organism>
<evidence type="ECO:0000259" key="2">
    <source>
        <dbReference type="Pfam" id="PF07090"/>
    </source>
</evidence>
<protein>
    <recommendedName>
        <fullName evidence="2">Putative glutamine amidotransferase domain-containing protein</fullName>
    </recommendedName>
</protein>
<sequence>MAKIFGFDPEKYDQWQINWVLEDPWMIVISLGLMVPLALWFFWTSLRRIGSTPKKIFLFSLRIFAFVFLLMVLLRPELEFKKSHSLKNHIAILLDNSKSLSIKTFPKEISRVDLIRKTLEFNKKYFDQLKTEFNVDTYFVSDGIEKTNSGPENYRPHRPFTDFSPVFEELGRSYENKSLQGVLFFSDGADLTEESGEISQGILTSLIKLKVPVHTFQAGSNDQFKDLALESVSVSDFGFVQQSIRLSVMIFSSALGNRNVPLVLKEGDRILISKIIEIREDKKYYKVDLQFTPREIGKRIYTLNLPRFSEESILTNNQKEFEIDVARDRVRILHLNGRPSWDSRYLREVLANNPRVDLLSFFILRNLGDDVAAPTSELSLIPFPSNLLFDDYLSSFDLIIFQNFKYEPFINKKYLTNIRKYVEKGGAFLMVGGELSFQGGSYSRTPIEDILPVSFKETDIRFIDQEFHPKINEVFSNHPILRLEKDLELTREVWDTLPSLHGANLGLVADKDAYVLAKLENASYSSVPALVVGEFGEGRTALLATDSVWSWNFRKEGGSRYFHRFWNNIIDWLISEPQTRRLQLKSDKDRYQEEQKVLIKFKLLEKNYQPASNVTGRLTISSRAGEIISKDLKTDEQGEQVFSFLPKQAGFYRASIVIEELREEVMFSVLKDNAEFEKPLVNDFLLKKIARVSGGQYFVLDGANDLSVLQFDNSEVKIKSHSRSFALWENWWAYSLVVGLLFIDWWLRRKAGLS</sequence>
<gene>
    <name evidence="3" type="ORF">METZ01_LOCUS8692</name>
</gene>
<evidence type="ECO:0000313" key="3">
    <source>
        <dbReference type="EMBL" id="SUZ55838.1"/>
    </source>
</evidence>
<feature type="domain" description="Putative glutamine amidotransferase" evidence="2">
    <location>
        <begin position="412"/>
        <end position="574"/>
    </location>
</feature>
<dbReference type="AlphaFoldDB" id="A0A381NPQ9"/>
<dbReference type="PANTHER" id="PTHR37947">
    <property type="entry name" value="BLL2462 PROTEIN"/>
    <property type="match status" value="1"/>
</dbReference>
<name>A0A381NPQ9_9ZZZZ</name>
<dbReference type="Pfam" id="PF07090">
    <property type="entry name" value="GATase1_like"/>
    <property type="match status" value="1"/>
</dbReference>
<dbReference type="SUPFAM" id="SSF52317">
    <property type="entry name" value="Class I glutamine amidotransferase-like"/>
    <property type="match status" value="1"/>
</dbReference>
<feature type="transmembrane region" description="Helical" evidence="1">
    <location>
        <begin position="56"/>
        <end position="74"/>
    </location>
</feature>
<accession>A0A381NPQ9</accession>
<dbReference type="InterPro" id="IPR010768">
    <property type="entry name" value="GATase1-like"/>
</dbReference>
<proteinExistence type="predicted"/>
<dbReference type="Gene3D" id="3.40.50.880">
    <property type="match status" value="1"/>
</dbReference>
<keyword evidence="1" id="KW-0812">Transmembrane</keyword>
<dbReference type="EMBL" id="UINC01000464">
    <property type="protein sequence ID" value="SUZ55838.1"/>
    <property type="molecule type" value="Genomic_DNA"/>
</dbReference>
<feature type="transmembrane region" description="Helical" evidence="1">
    <location>
        <begin position="25"/>
        <end position="44"/>
    </location>
</feature>
<keyword evidence="1" id="KW-0472">Membrane</keyword>
<reference evidence="3" key="1">
    <citation type="submission" date="2018-05" db="EMBL/GenBank/DDBJ databases">
        <authorList>
            <person name="Lanie J.A."/>
            <person name="Ng W.-L."/>
            <person name="Kazmierczak K.M."/>
            <person name="Andrzejewski T.M."/>
            <person name="Davidsen T.M."/>
            <person name="Wayne K.J."/>
            <person name="Tettelin H."/>
            <person name="Glass J.I."/>
            <person name="Rusch D."/>
            <person name="Podicherti R."/>
            <person name="Tsui H.-C.T."/>
            <person name="Winkler M.E."/>
        </authorList>
    </citation>
    <scope>NUCLEOTIDE SEQUENCE</scope>
</reference>